<evidence type="ECO:0000313" key="1">
    <source>
        <dbReference type="EMBL" id="KAF2759227.1"/>
    </source>
</evidence>
<dbReference type="Proteomes" id="UP000799437">
    <property type="component" value="Unassembled WGS sequence"/>
</dbReference>
<reference evidence="1" key="1">
    <citation type="journal article" date="2020" name="Stud. Mycol.">
        <title>101 Dothideomycetes genomes: a test case for predicting lifestyles and emergence of pathogens.</title>
        <authorList>
            <person name="Haridas S."/>
            <person name="Albert R."/>
            <person name="Binder M."/>
            <person name="Bloem J."/>
            <person name="Labutti K."/>
            <person name="Salamov A."/>
            <person name="Andreopoulos B."/>
            <person name="Baker S."/>
            <person name="Barry K."/>
            <person name="Bills G."/>
            <person name="Bluhm B."/>
            <person name="Cannon C."/>
            <person name="Castanera R."/>
            <person name="Culley D."/>
            <person name="Daum C."/>
            <person name="Ezra D."/>
            <person name="Gonzalez J."/>
            <person name="Henrissat B."/>
            <person name="Kuo A."/>
            <person name="Liang C."/>
            <person name="Lipzen A."/>
            <person name="Lutzoni F."/>
            <person name="Magnuson J."/>
            <person name="Mondo S."/>
            <person name="Nolan M."/>
            <person name="Ohm R."/>
            <person name="Pangilinan J."/>
            <person name="Park H.-J."/>
            <person name="Ramirez L."/>
            <person name="Alfaro M."/>
            <person name="Sun H."/>
            <person name="Tritt A."/>
            <person name="Yoshinaga Y."/>
            <person name="Zwiers L.-H."/>
            <person name="Turgeon B."/>
            <person name="Goodwin S."/>
            <person name="Spatafora J."/>
            <person name="Crous P."/>
            <person name="Grigoriev I."/>
        </authorList>
    </citation>
    <scope>NUCLEOTIDE SEQUENCE</scope>
    <source>
        <strain evidence="1">CBS 121739</strain>
    </source>
</reference>
<protein>
    <submittedName>
        <fullName evidence="1">Uncharacterized protein</fullName>
    </submittedName>
</protein>
<proteinExistence type="predicted"/>
<gene>
    <name evidence="1" type="ORF">EJ05DRAFT_475446</name>
</gene>
<dbReference type="OrthoDB" id="5357075at2759"/>
<dbReference type="AlphaFoldDB" id="A0A6A6WCD6"/>
<keyword evidence="2" id="KW-1185">Reference proteome</keyword>
<dbReference type="RefSeq" id="XP_033601678.1">
    <property type="nucleotide sequence ID" value="XM_033743800.1"/>
</dbReference>
<sequence length="332" mass="37288">MSCNYHTPVAYTAAVFSQLQTCNHCGAQASGLVNPPTATTMQDTMQQDELANLFSRNLSLQHQAHEPQVEQQESKPVSSQAVPLEPQPITYISQHYTHSAHVIPKAHSEPSSIHVDSSELVAILLRNSIDPTALSPSQINLFQNADDGQKLRLLELWRISPPSYNKSQELGVPADTTLQQEEHLARQRYEDTELVKQRKANEQSMWSENEQMMEEDSGIGISLAGLAAQNLAGSTSADQGCRSAEPYMESGYEYLAKRDYDEESRSLRESNRYNQAVDPVYNKPTGDWLWGKPGVQDMENQYGAYTAMREYEIQQQRGTYVGIHGMDEDMIM</sequence>
<dbReference type="GeneID" id="54484854"/>
<organism evidence="1 2">
    <name type="scientific">Pseudovirgaria hyperparasitica</name>
    <dbReference type="NCBI Taxonomy" id="470096"/>
    <lineage>
        <taxon>Eukaryota</taxon>
        <taxon>Fungi</taxon>
        <taxon>Dikarya</taxon>
        <taxon>Ascomycota</taxon>
        <taxon>Pezizomycotina</taxon>
        <taxon>Dothideomycetes</taxon>
        <taxon>Dothideomycetes incertae sedis</taxon>
        <taxon>Acrospermales</taxon>
        <taxon>Acrospermaceae</taxon>
        <taxon>Pseudovirgaria</taxon>
    </lineage>
</organism>
<dbReference type="EMBL" id="ML996570">
    <property type="protein sequence ID" value="KAF2759227.1"/>
    <property type="molecule type" value="Genomic_DNA"/>
</dbReference>
<evidence type="ECO:0000313" key="2">
    <source>
        <dbReference type="Proteomes" id="UP000799437"/>
    </source>
</evidence>
<name>A0A6A6WCD6_9PEZI</name>
<accession>A0A6A6WCD6</accession>